<dbReference type="OrthoDB" id="3469983at2"/>
<name>A0A1I1AQQ6_9PSEU</name>
<dbReference type="AlphaFoldDB" id="A0A1I1AQQ6"/>
<dbReference type="SUPFAM" id="SSF53335">
    <property type="entry name" value="S-adenosyl-L-methionine-dependent methyltransferases"/>
    <property type="match status" value="1"/>
</dbReference>
<evidence type="ECO:0000256" key="1">
    <source>
        <dbReference type="ARBA" id="ARBA00022679"/>
    </source>
</evidence>
<dbReference type="InterPro" id="IPR029063">
    <property type="entry name" value="SAM-dependent_MTases_sf"/>
</dbReference>
<sequence length="260" mass="28601">MSQAVGWAEFVDTEALEEYERLTLLERIFDPFTVRNLDRLGVRDGWRCLEIGAGAGSVARKLAELAGPSNVLATDVSTAFLGPLTELGIEVRHHDVTTDEQPGEFDLVHARFVLDHLRDREAVLARLASWLRPGGWLLIESASTLPELSSTPATRRSMETLSRVMTEQVGTHTTWARTLPLPLERAGLRGCGTEGQMLPARGGSPLAGWLKATIKLVETHAVNTGLITQPELDEAYALYDAPEFLDYCWLTVAAWGQRPG</sequence>
<accession>A0A1I1AQQ6</accession>
<feature type="domain" description="Methyltransferase type 12" evidence="2">
    <location>
        <begin position="49"/>
        <end position="137"/>
    </location>
</feature>
<dbReference type="InterPro" id="IPR013217">
    <property type="entry name" value="Methyltransf_12"/>
</dbReference>
<dbReference type="STRING" id="490629.SAMN05216266_11022"/>
<evidence type="ECO:0000259" key="2">
    <source>
        <dbReference type="Pfam" id="PF08242"/>
    </source>
</evidence>
<gene>
    <name evidence="3" type="ORF">SAMN05216266_11022</name>
</gene>
<dbReference type="GO" id="GO:0008168">
    <property type="term" value="F:methyltransferase activity"/>
    <property type="evidence" value="ECO:0007669"/>
    <property type="project" value="UniProtKB-KW"/>
</dbReference>
<keyword evidence="4" id="KW-1185">Reference proteome</keyword>
<organism evidence="3 4">
    <name type="scientific">Amycolatopsis marina</name>
    <dbReference type="NCBI Taxonomy" id="490629"/>
    <lineage>
        <taxon>Bacteria</taxon>
        <taxon>Bacillati</taxon>
        <taxon>Actinomycetota</taxon>
        <taxon>Actinomycetes</taxon>
        <taxon>Pseudonocardiales</taxon>
        <taxon>Pseudonocardiaceae</taxon>
        <taxon>Amycolatopsis</taxon>
    </lineage>
</organism>
<dbReference type="Proteomes" id="UP000243799">
    <property type="component" value="Unassembled WGS sequence"/>
</dbReference>
<evidence type="ECO:0000313" key="4">
    <source>
        <dbReference type="Proteomes" id="UP000243799"/>
    </source>
</evidence>
<protein>
    <submittedName>
        <fullName evidence="3">Methyltransferase domain-containing protein</fullName>
    </submittedName>
</protein>
<reference evidence="4" key="1">
    <citation type="submission" date="2016-10" db="EMBL/GenBank/DDBJ databases">
        <authorList>
            <person name="Varghese N."/>
            <person name="Submissions S."/>
        </authorList>
    </citation>
    <scope>NUCLEOTIDE SEQUENCE [LARGE SCALE GENOMIC DNA]</scope>
    <source>
        <strain evidence="4">CGMCC 4.3568</strain>
    </source>
</reference>
<dbReference type="PANTHER" id="PTHR43861:SF3">
    <property type="entry name" value="PUTATIVE (AFU_ORTHOLOGUE AFUA_2G14390)-RELATED"/>
    <property type="match status" value="1"/>
</dbReference>
<keyword evidence="3" id="KW-0489">Methyltransferase</keyword>
<dbReference type="EMBL" id="FOKG01000010">
    <property type="protein sequence ID" value="SFB39822.1"/>
    <property type="molecule type" value="Genomic_DNA"/>
</dbReference>
<dbReference type="CDD" id="cd02440">
    <property type="entry name" value="AdoMet_MTases"/>
    <property type="match status" value="1"/>
</dbReference>
<dbReference type="GO" id="GO:0032259">
    <property type="term" value="P:methylation"/>
    <property type="evidence" value="ECO:0007669"/>
    <property type="project" value="UniProtKB-KW"/>
</dbReference>
<dbReference type="RefSeq" id="WP_091674312.1">
    <property type="nucleotide sequence ID" value="NZ_FOKG01000010.1"/>
</dbReference>
<proteinExistence type="predicted"/>
<dbReference type="Pfam" id="PF08242">
    <property type="entry name" value="Methyltransf_12"/>
    <property type="match status" value="1"/>
</dbReference>
<evidence type="ECO:0000313" key="3">
    <source>
        <dbReference type="EMBL" id="SFB39822.1"/>
    </source>
</evidence>
<dbReference type="PANTHER" id="PTHR43861">
    <property type="entry name" value="TRANS-ACONITATE 2-METHYLTRANSFERASE-RELATED"/>
    <property type="match status" value="1"/>
</dbReference>
<dbReference type="Gene3D" id="3.40.50.150">
    <property type="entry name" value="Vaccinia Virus protein VP39"/>
    <property type="match status" value="1"/>
</dbReference>
<keyword evidence="1 3" id="KW-0808">Transferase</keyword>